<dbReference type="Gene3D" id="3.50.70.20">
    <property type="entry name" value="Cytochrome P460"/>
    <property type="match status" value="1"/>
</dbReference>
<accession>A0A1N6IB84</accession>
<dbReference type="InterPro" id="IPR032033">
    <property type="entry name" value="Cytochrome_P460"/>
</dbReference>
<evidence type="ECO:0000313" key="4">
    <source>
        <dbReference type="Proteomes" id="UP000184694"/>
    </source>
</evidence>
<dbReference type="CDD" id="cd20753">
    <property type="entry name" value="cyt_P460_Mc-like"/>
    <property type="match status" value="1"/>
</dbReference>
<dbReference type="Pfam" id="PF16694">
    <property type="entry name" value="Cytochrome_P460"/>
    <property type="match status" value="1"/>
</dbReference>
<reference evidence="4" key="1">
    <citation type="submission" date="2016-11" db="EMBL/GenBank/DDBJ databases">
        <authorList>
            <person name="Varghese N."/>
            <person name="Submissions S."/>
        </authorList>
    </citation>
    <scope>NUCLEOTIDE SEQUENCE [LARGE SCALE GENOMIC DNA]</scope>
    <source>
        <strain evidence="4">DSM 17456</strain>
    </source>
</reference>
<keyword evidence="1" id="KW-0732">Signal</keyword>
<gene>
    <name evidence="3" type="ORF">SAMN02745161_2592</name>
</gene>
<evidence type="ECO:0000256" key="1">
    <source>
        <dbReference type="SAM" id="SignalP"/>
    </source>
</evidence>
<name>A0A1N6IB84_9BACT</name>
<dbReference type="InterPro" id="IPR038142">
    <property type="entry name" value="Cytochrome_P460_sp"/>
</dbReference>
<dbReference type="STRING" id="1121457.SAMN02745161_2592"/>
<evidence type="ECO:0000313" key="3">
    <source>
        <dbReference type="EMBL" id="SIO29286.1"/>
    </source>
</evidence>
<organism evidence="3 4">
    <name type="scientific">Halodesulfovibrio marinisediminis DSM 17456</name>
    <dbReference type="NCBI Taxonomy" id="1121457"/>
    <lineage>
        <taxon>Bacteria</taxon>
        <taxon>Pseudomonadati</taxon>
        <taxon>Thermodesulfobacteriota</taxon>
        <taxon>Desulfovibrionia</taxon>
        <taxon>Desulfovibrionales</taxon>
        <taxon>Desulfovibrionaceae</taxon>
        <taxon>Halodesulfovibrio</taxon>
    </lineage>
</organism>
<dbReference type="RefSeq" id="WP_084539483.1">
    <property type="nucleotide sequence ID" value="NZ_FSRG01000006.1"/>
</dbReference>
<dbReference type="OrthoDB" id="511546at2"/>
<keyword evidence="4" id="KW-1185">Reference proteome</keyword>
<dbReference type="EMBL" id="FSRG01000006">
    <property type="protein sequence ID" value="SIO29286.1"/>
    <property type="molecule type" value="Genomic_DNA"/>
</dbReference>
<sequence length="200" mass="23262">MAESVQNIRRVVWLMFFAVLFACPAMAVSIPSGGISSFEEWEKAFNKWDSGRAEWKQPRMAPNKLPFPVDYRDWRVLSVSHHEDQESIRVILGNDVAIRAAREKRFTPWPEGAMLIKVLWRQRRLPTWKESWVPAEILGVGIMYKDREQFADTLGWGFSLWQSEHFELPEDFNTDVQGCVQCHSPLKDSDYVFTVPAIFP</sequence>
<protein>
    <submittedName>
        <fullName evidence="3">Cytochrome P460</fullName>
    </submittedName>
</protein>
<feature type="signal peptide" evidence="1">
    <location>
        <begin position="1"/>
        <end position="27"/>
    </location>
</feature>
<feature type="domain" description="Cytochrome P460" evidence="2">
    <location>
        <begin position="68"/>
        <end position="194"/>
    </location>
</feature>
<feature type="chain" id="PRO_5012975253" evidence="1">
    <location>
        <begin position="28"/>
        <end position="200"/>
    </location>
</feature>
<dbReference type="Proteomes" id="UP000184694">
    <property type="component" value="Unassembled WGS sequence"/>
</dbReference>
<dbReference type="AlphaFoldDB" id="A0A1N6IB84"/>
<evidence type="ECO:0000259" key="2">
    <source>
        <dbReference type="Pfam" id="PF16694"/>
    </source>
</evidence>
<proteinExistence type="predicted"/>